<proteinExistence type="predicted"/>
<reference evidence="2" key="1">
    <citation type="submission" date="2013-11" db="EMBL/GenBank/DDBJ databases">
        <authorList>
            <person name="Sternberg P."/>
            <person name="Dillman A."/>
            <person name="Macchietto M."/>
        </authorList>
    </citation>
    <scope>NUCLEOTIDE SEQUENCE</scope>
    <source>
        <strain evidence="2">ALL</strain>
    </source>
</reference>
<protein>
    <submittedName>
        <fullName evidence="2">Uncharacterized protein</fullName>
    </submittedName>
</protein>
<sequence length="89" mass="9396">MWPLVCIGSSSPKGIGAQRNDDDGSRGLGMRPSSLTTPSPFHPPSPFSGLSFFVISVVQGRRRRRPSGGEIIRAKSAARGVSIALFASI</sequence>
<reference evidence="2" key="3">
    <citation type="journal article" date="2019" name="G3 (Bethesda)">
        <title>Hybrid Assembly of the Genome of the Entomopathogenic Nematode Steinernema carpocapsae Identifies the X-Chromosome.</title>
        <authorList>
            <person name="Serra L."/>
            <person name="Macchietto M."/>
            <person name="Macias-Munoz A."/>
            <person name="McGill C.J."/>
            <person name="Rodriguez I.M."/>
            <person name="Rodriguez B."/>
            <person name="Murad R."/>
            <person name="Mortazavi A."/>
        </authorList>
    </citation>
    <scope>NUCLEOTIDE SEQUENCE</scope>
    <source>
        <strain evidence="2">ALL</strain>
    </source>
</reference>
<reference evidence="2" key="2">
    <citation type="journal article" date="2015" name="Genome Biol.">
        <title>Comparative genomics of Steinernema reveals deeply conserved gene regulatory networks.</title>
        <authorList>
            <person name="Dillman A.R."/>
            <person name="Macchietto M."/>
            <person name="Porter C.F."/>
            <person name="Rogers A."/>
            <person name="Williams B."/>
            <person name="Antoshechkin I."/>
            <person name="Lee M.M."/>
            <person name="Goodwin Z."/>
            <person name="Lu X."/>
            <person name="Lewis E.E."/>
            <person name="Goodrich-Blair H."/>
            <person name="Stock S.P."/>
            <person name="Adams B.J."/>
            <person name="Sternberg P.W."/>
            <person name="Mortazavi A."/>
        </authorList>
    </citation>
    <scope>NUCLEOTIDE SEQUENCE [LARGE SCALE GENOMIC DNA]</scope>
    <source>
        <strain evidence="2">ALL</strain>
    </source>
</reference>
<feature type="region of interest" description="Disordered" evidence="1">
    <location>
        <begin position="8"/>
        <end position="44"/>
    </location>
</feature>
<evidence type="ECO:0000256" key="1">
    <source>
        <dbReference type="SAM" id="MobiDB-lite"/>
    </source>
</evidence>
<dbReference type="EMBL" id="AZBU02000002">
    <property type="protein sequence ID" value="TKR92137.1"/>
    <property type="molecule type" value="Genomic_DNA"/>
</dbReference>
<evidence type="ECO:0000313" key="2">
    <source>
        <dbReference type="EMBL" id="TKR92137.1"/>
    </source>
</evidence>
<comment type="caution">
    <text evidence="2">The sequence shown here is derived from an EMBL/GenBank/DDBJ whole genome shotgun (WGS) entry which is preliminary data.</text>
</comment>
<accession>A0A4U5P722</accession>
<organism evidence="2">
    <name type="scientific">Steinernema carpocapsae</name>
    <name type="common">Entomopathogenic nematode</name>
    <dbReference type="NCBI Taxonomy" id="34508"/>
    <lineage>
        <taxon>Eukaryota</taxon>
        <taxon>Metazoa</taxon>
        <taxon>Ecdysozoa</taxon>
        <taxon>Nematoda</taxon>
        <taxon>Chromadorea</taxon>
        <taxon>Rhabditida</taxon>
        <taxon>Tylenchina</taxon>
        <taxon>Panagrolaimomorpha</taxon>
        <taxon>Strongyloidoidea</taxon>
        <taxon>Steinernematidae</taxon>
        <taxon>Steinernema</taxon>
    </lineage>
</organism>
<gene>
    <name evidence="2" type="ORF">L596_006849</name>
</gene>
<dbReference type="AlphaFoldDB" id="A0A4U5P722"/>
<name>A0A4U5P722_STECR</name>